<dbReference type="PROSITE" id="PS50042">
    <property type="entry name" value="CNMP_BINDING_3"/>
    <property type="match status" value="1"/>
</dbReference>
<dbReference type="OrthoDB" id="417078at2759"/>
<dbReference type="InterPro" id="IPR018490">
    <property type="entry name" value="cNMP-bd_dom_sf"/>
</dbReference>
<dbReference type="GO" id="GO:0004862">
    <property type="term" value="F:cAMP-dependent protein kinase inhibitor activity"/>
    <property type="evidence" value="ECO:0007669"/>
    <property type="project" value="TreeGrafter"/>
</dbReference>
<dbReference type="Gene3D" id="2.60.120.10">
    <property type="entry name" value="Jelly Rolls"/>
    <property type="match status" value="1"/>
</dbReference>
<feature type="region of interest" description="Disordered" evidence="1">
    <location>
        <begin position="89"/>
        <end position="168"/>
    </location>
</feature>
<keyword evidence="4" id="KW-1185">Reference proteome</keyword>
<dbReference type="PANTHER" id="PTHR11635">
    <property type="entry name" value="CAMP-DEPENDENT PROTEIN KINASE REGULATORY CHAIN"/>
    <property type="match status" value="1"/>
</dbReference>
<evidence type="ECO:0000259" key="2">
    <source>
        <dbReference type="PROSITE" id="PS50042"/>
    </source>
</evidence>
<dbReference type="Proteomes" id="UP000019763">
    <property type="component" value="Unassembled WGS sequence"/>
</dbReference>
<dbReference type="GO" id="GO:0034236">
    <property type="term" value="F:protein kinase A catalytic subunit binding"/>
    <property type="evidence" value="ECO:0007669"/>
    <property type="project" value="TreeGrafter"/>
</dbReference>
<dbReference type="PANTHER" id="PTHR11635:SF152">
    <property type="entry name" value="CAMP-DEPENDENT PROTEIN KINASE TYPE I REGULATORY SUBUNIT-RELATED"/>
    <property type="match status" value="1"/>
</dbReference>
<reference evidence="3" key="1">
    <citation type="submission" date="2013-12" db="EMBL/GenBank/DDBJ databases">
        <authorList>
            <person name="Omoto C.K."/>
            <person name="Sibley D."/>
            <person name="Venepally P."/>
            <person name="Hadjithomas M."/>
            <person name="Karamycheva S."/>
            <person name="Brunk B."/>
            <person name="Roos D."/>
            <person name="Caler E."/>
            <person name="Lorenzi H."/>
        </authorList>
    </citation>
    <scope>NUCLEOTIDE SEQUENCE</scope>
</reference>
<feature type="domain" description="Cyclic nucleotide-binding" evidence="2">
    <location>
        <begin position="374"/>
        <end position="471"/>
    </location>
</feature>
<dbReference type="GeneID" id="22912373"/>
<dbReference type="RefSeq" id="XP_011130089.1">
    <property type="nucleotide sequence ID" value="XM_011131787.1"/>
</dbReference>
<gene>
    <name evidence="3" type="ORF">GNI_064330</name>
</gene>
<dbReference type="InterPro" id="IPR050503">
    <property type="entry name" value="cAMP-dep_PK_reg_su-like"/>
</dbReference>
<organism evidence="3 4">
    <name type="scientific">Gregarina niphandrodes</name>
    <name type="common">Septate eugregarine</name>
    <dbReference type="NCBI Taxonomy" id="110365"/>
    <lineage>
        <taxon>Eukaryota</taxon>
        <taxon>Sar</taxon>
        <taxon>Alveolata</taxon>
        <taxon>Apicomplexa</taxon>
        <taxon>Conoidasida</taxon>
        <taxon>Gregarinasina</taxon>
        <taxon>Eugregarinorida</taxon>
        <taxon>Gregarinidae</taxon>
        <taxon>Gregarina</taxon>
    </lineage>
</organism>
<dbReference type="EMBL" id="AFNH02000484">
    <property type="protein sequence ID" value="EZG68104.1"/>
    <property type="molecule type" value="Genomic_DNA"/>
</dbReference>
<sequence length="471" mass="51213">MAETTLRETLGLIARVIWESGLSDRASIWELVVLTAQDQLVAIKEAPQLEVATSGKTDHPLTEHPLADHTADHTVPEYAVADPAVAGHAVADEDRKEQPAVPLQDGDHSVADDTGTNQGLEGVTDGRTREAQEDPVPHNRTREPTGMNLVERAPDLERGPNGLESAPDDLKRASGIVFSGVDSQLKSGVTEGGVCETGVCSTANHTVRVGSHQSGPNKGAVIQFAAMGSNESFVLYSLMKRYFLMTCNDLFNAAECHKRAPWSMGPYINECRDKALRRCYNIRKMVDDLSCPITAKARCDDSSSTAAEESDYSDSGLILPDRTRMRMGPRTPVRAEDVDFAPLPSYSKTPEEIAVISATLDAGTSFVFEAIRDQEDRKKKLVDALKPVTIPAGSFAIRNGDTGDGMYFIGVGKFSVLRGDQEIKQLGPGDIFGELAVLHQSTRTYSCKALEDSTVYFLHRSSYIALIRSNQ</sequence>
<dbReference type="GO" id="GO:0005952">
    <property type="term" value="C:cAMP-dependent protein kinase complex"/>
    <property type="evidence" value="ECO:0007669"/>
    <property type="project" value="InterPro"/>
</dbReference>
<evidence type="ECO:0000313" key="3">
    <source>
        <dbReference type="EMBL" id="EZG68104.1"/>
    </source>
</evidence>
<dbReference type="eggNOG" id="KOG0614">
    <property type="taxonomic scope" value="Eukaryota"/>
</dbReference>
<feature type="compositionally biased region" description="Basic and acidic residues" evidence="1">
    <location>
        <begin position="124"/>
        <end position="143"/>
    </location>
</feature>
<evidence type="ECO:0000313" key="4">
    <source>
        <dbReference type="Proteomes" id="UP000019763"/>
    </source>
</evidence>
<dbReference type="SMART" id="SM00100">
    <property type="entry name" value="cNMP"/>
    <property type="match status" value="1"/>
</dbReference>
<name>A0A023B7W7_GRENI</name>
<dbReference type="CDD" id="cd00038">
    <property type="entry name" value="CAP_ED"/>
    <property type="match status" value="1"/>
</dbReference>
<comment type="caution">
    <text evidence="3">The sequence shown here is derived from an EMBL/GenBank/DDBJ whole genome shotgun (WGS) entry which is preliminary data.</text>
</comment>
<dbReference type="InterPro" id="IPR014710">
    <property type="entry name" value="RmlC-like_jellyroll"/>
</dbReference>
<dbReference type="GO" id="GO:0005829">
    <property type="term" value="C:cytosol"/>
    <property type="evidence" value="ECO:0007669"/>
    <property type="project" value="TreeGrafter"/>
</dbReference>
<protein>
    <submittedName>
        <fullName evidence="3">Cyclic nucleotide-binding domain protein</fullName>
    </submittedName>
</protein>
<dbReference type="Pfam" id="PF00027">
    <property type="entry name" value="cNMP_binding"/>
    <property type="match status" value="1"/>
</dbReference>
<accession>A0A023B7W7</accession>
<dbReference type="AlphaFoldDB" id="A0A023B7W7"/>
<dbReference type="SUPFAM" id="SSF51206">
    <property type="entry name" value="cAMP-binding domain-like"/>
    <property type="match status" value="1"/>
</dbReference>
<evidence type="ECO:0000256" key="1">
    <source>
        <dbReference type="SAM" id="MobiDB-lite"/>
    </source>
</evidence>
<dbReference type="GO" id="GO:0030552">
    <property type="term" value="F:cAMP binding"/>
    <property type="evidence" value="ECO:0007669"/>
    <property type="project" value="TreeGrafter"/>
</dbReference>
<proteinExistence type="predicted"/>
<dbReference type="InterPro" id="IPR000595">
    <property type="entry name" value="cNMP-bd_dom"/>
</dbReference>
<dbReference type="VEuPathDB" id="CryptoDB:GNI_064330"/>